<name>A0ACB8YZK2_CICIN</name>
<organism evidence="1 2">
    <name type="scientific">Cichorium intybus</name>
    <name type="common">Chicory</name>
    <dbReference type="NCBI Taxonomy" id="13427"/>
    <lineage>
        <taxon>Eukaryota</taxon>
        <taxon>Viridiplantae</taxon>
        <taxon>Streptophyta</taxon>
        <taxon>Embryophyta</taxon>
        <taxon>Tracheophyta</taxon>
        <taxon>Spermatophyta</taxon>
        <taxon>Magnoliopsida</taxon>
        <taxon>eudicotyledons</taxon>
        <taxon>Gunneridae</taxon>
        <taxon>Pentapetalae</taxon>
        <taxon>asterids</taxon>
        <taxon>campanulids</taxon>
        <taxon>Asterales</taxon>
        <taxon>Asteraceae</taxon>
        <taxon>Cichorioideae</taxon>
        <taxon>Cichorieae</taxon>
        <taxon>Cichoriinae</taxon>
        <taxon>Cichorium</taxon>
    </lineage>
</organism>
<evidence type="ECO:0000313" key="2">
    <source>
        <dbReference type="Proteomes" id="UP001055811"/>
    </source>
</evidence>
<reference evidence="2" key="1">
    <citation type="journal article" date="2022" name="Mol. Ecol. Resour.">
        <title>The genomes of chicory, endive, great burdock and yacon provide insights into Asteraceae palaeo-polyploidization history and plant inulin production.</title>
        <authorList>
            <person name="Fan W."/>
            <person name="Wang S."/>
            <person name="Wang H."/>
            <person name="Wang A."/>
            <person name="Jiang F."/>
            <person name="Liu H."/>
            <person name="Zhao H."/>
            <person name="Xu D."/>
            <person name="Zhang Y."/>
        </authorList>
    </citation>
    <scope>NUCLEOTIDE SEQUENCE [LARGE SCALE GENOMIC DNA]</scope>
    <source>
        <strain evidence="2">cv. Punajuju</strain>
    </source>
</reference>
<comment type="caution">
    <text evidence="1">The sequence shown here is derived from an EMBL/GenBank/DDBJ whole genome shotgun (WGS) entry which is preliminary data.</text>
</comment>
<protein>
    <submittedName>
        <fullName evidence="1">Uncharacterized protein</fullName>
    </submittedName>
</protein>
<sequence length="72" mass="8564">MFNENLFGNYRAMSVRDFKAEGPKYEIRTLETSESSHPNSLHNQIDRSYFFTSGDVYPLLLFIHQLILRMYL</sequence>
<evidence type="ECO:0000313" key="1">
    <source>
        <dbReference type="EMBL" id="KAI3690962.1"/>
    </source>
</evidence>
<dbReference type="Proteomes" id="UP001055811">
    <property type="component" value="Linkage Group LG09"/>
</dbReference>
<dbReference type="EMBL" id="CM042017">
    <property type="protein sequence ID" value="KAI3690962.1"/>
    <property type="molecule type" value="Genomic_DNA"/>
</dbReference>
<keyword evidence="2" id="KW-1185">Reference proteome</keyword>
<proteinExistence type="predicted"/>
<accession>A0ACB8YZK2</accession>
<reference evidence="1 2" key="2">
    <citation type="journal article" date="2022" name="Mol. Ecol. Resour.">
        <title>The genomes of chicory, endive, great burdock and yacon provide insights into Asteraceae paleo-polyploidization history and plant inulin production.</title>
        <authorList>
            <person name="Fan W."/>
            <person name="Wang S."/>
            <person name="Wang H."/>
            <person name="Wang A."/>
            <person name="Jiang F."/>
            <person name="Liu H."/>
            <person name="Zhao H."/>
            <person name="Xu D."/>
            <person name="Zhang Y."/>
        </authorList>
    </citation>
    <scope>NUCLEOTIDE SEQUENCE [LARGE SCALE GENOMIC DNA]</scope>
    <source>
        <strain evidence="2">cv. Punajuju</strain>
        <tissue evidence="1">Leaves</tissue>
    </source>
</reference>
<gene>
    <name evidence="1" type="ORF">L2E82_49175</name>
</gene>